<dbReference type="EMBL" id="LBWQ01000023">
    <property type="protein sequence ID" value="KKR13153.1"/>
    <property type="molecule type" value="Genomic_DNA"/>
</dbReference>
<dbReference type="Proteomes" id="UP000034690">
    <property type="component" value="Unassembled WGS sequence"/>
</dbReference>
<comment type="caution">
    <text evidence="1">The sequence shown here is derived from an EMBL/GenBank/DDBJ whole genome shotgun (WGS) entry which is preliminary data.</text>
</comment>
<evidence type="ECO:0000313" key="1">
    <source>
        <dbReference type="EMBL" id="KKR13153.1"/>
    </source>
</evidence>
<evidence type="ECO:0008006" key="3">
    <source>
        <dbReference type="Google" id="ProtNLM"/>
    </source>
</evidence>
<organism evidence="1 2">
    <name type="scientific">Candidatus Woesebacteria bacterium GW2011_GWA1_39_21b</name>
    <dbReference type="NCBI Taxonomy" id="1618551"/>
    <lineage>
        <taxon>Bacteria</taxon>
        <taxon>Candidatus Woeseibacteriota</taxon>
    </lineage>
</organism>
<sequence length="104" mass="11949">MRFTKKRDYRNKLRPGAKSLWFLLAFFIFIQVIFSVQQGALGAEFSDLENRSHVISEENKKLEDELIKSTSLLSLSEKAEALGYVKASNTFYIKIGDPFAQVIR</sequence>
<accession>A0A0G0NCG1</accession>
<evidence type="ECO:0000313" key="2">
    <source>
        <dbReference type="Proteomes" id="UP000034690"/>
    </source>
</evidence>
<reference evidence="1 2" key="1">
    <citation type="journal article" date="2015" name="Nature">
        <title>rRNA introns, odd ribosomes, and small enigmatic genomes across a large radiation of phyla.</title>
        <authorList>
            <person name="Brown C.T."/>
            <person name="Hug L.A."/>
            <person name="Thomas B.C."/>
            <person name="Sharon I."/>
            <person name="Castelle C.J."/>
            <person name="Singh A."/>
            <person name="Wilkins M.J."/>
            <person name="Williams K.H."/>
            <person name="Banfield J.F."/>
        </authorList>
    </citation>
    <scope>NUCLEOTIDE SEQUENCE [LARGE SCALE GENOMIC DNA]</scope>
</reference>
<proteinExistence type="predicted"/>
<protein>
    <recommendedName>
        <fullName evidence="3">Septum formation initiator</fullName>
    </recommendedName>
</protein>
<gene>
    <name evidence="1" type="ORF">UT40_C0023G0019</name>
</gene>
<name>A0A0G0NCG1_9BACT</name>
<dbReference type="AlphaFoldDB" id="A0A0G0NCG1"/>